<dbReference type="InterPro" id="IPR017896">
    <property type="entry name" value="4Fe4S_Fe-S-bd"/>
</dbReference>
<dbReference type="KEGG" id="taci:TDSAC_1620"/>
<dbReference type="Proteomes" id="UP000244792">
    <property type="component" value="Chromosome"/>
</dbReference>
<gene>
    <name evidence="2" type="ORF">TDSAC_1620</name>
</gene>
<organism evidence="2 3">
    <name type="scientific">Thermodesulfobium acidiphilum</name>
    <dbReference type="NCBI Taxonomy" id="1794699"/>
    <lineage>
        <taxon>Bacteria</taxon>
        <taxon>Pseudomonadati</taxon>
        <taxon>Thermodesulfobiota</taxon>
        <taxon>Thermodesulfobiia</taxon>
        <taxon>Thermodesulfobiales</taxon>
        <taxon>Thermodesulfobiaceae</taxon>
        <taxon>Thermodesulfobium</taxon>
    </lineage>
</organism>
<feature type="domain" description="4Fe-4S ferredoxin-type" evidence="1">
    <location>
        <begin position="61"/>
        <end position="91"/>
    </location>
</feature>
<dbReference type="Pfam" id="PF01656">
    <property type="entry name" value="CbiA"/>
    <property type="match status" value="1"/>
</dbReference>
<sequence length="284" mass="30990">MTIAIASGKGGTGKTTIATNLAIVASEKYDSVTLLDCDVEEPNSHIFINGKKIKEEVVNVRIPEVDESLCTECGACSNFCQYNAIVSLKGKPVVFKEMCHSCGGCTLVCQPKAIHEVDHRIGLINFYKSGKINLIEGLLDIGSPLSPPLIGAVKGYESKDTLNIIDAPPGTSCPVIEAIRDADYLILVTEPTPFGLNDLILAVEVSRKLNKKFSVAINRVGSGDDRVHKYCKKENIPIILEIPDDRRIAELYSNGKIILENLPEYKKCFEEVLEKIGTVIQNGQ</sequence>
<dbReference type="InterPro" id="IPR027417">
    <property type="entry name" value="P-loop_NTPase"/>
</dbReference>
<dbReference type="Gene3D" id="3.30.70.20">
    <property type="match status" value="1"/>
</dbReference>
<keyword evidence="3" id="KW-1185">Reference proteome</keyword>
<feature type="domain" description="4Fe-4S ferredoxin-type" evidence="1">
    <location>
        <begin position="92"/>
        <end position="119"/>
    </location>
</feature>
<dbReference type="InterPro" id="IPR002586">
    <property type="entry name" value="CobQ/CobB/MinD/ParA_Nub-bd_dom"/>
</dbReference>
<dbReference type="AlphaFoldDB" id="A0A2R4W2M1"/>
<dbReference type="SUPFAM" id="SSF54862">
    <property type="entry name" value="4Fe-4S ferredoxins"/>
    <property type="match status" value="1"/>
</dbReference>
<dbReference type="PANTHER" id="PTHR43063:SF1">
    <property type="entry name" value="4FE-4S CLUSTER CONTAINING PARA FAMILY ATPASE PROTEIN"/>
    <property type="match status" value="1"/>
</dbReference>
<dbReference type="RefSeq" id="WP_108309861.1">
    <property type="nucleotide sequence ID" value="NZ_CP020921.1"/>
</dbReference>
<evidence type="ECO:0000259" key="1">
    <source>
        <dbReference type="PROSITE" id="PS51379"/>
    </source>
</evidence>
<evidence type="ECO:0000313" key="3">
    <source>
        <dbReference type="Proteomes" id="UP000244792"/>
    </source>
</evidence>
<dbReference type="PROSITE" id="PS51379">
    <property type="entry name" value="4FE4S_FER_2"/>
    <property type="match status" value="2"/>
</dbReference>
<accession>A0A2R4W2M1</accession>
<dbReference type="Gene3D" id="3.40.50.300">
    <property type="entry name" value="P-loop containing nucleotide triphosphate hydrolases"/>
    <property type="match status" value="1"/>
</dbReference>
<reference evidence="2 3" key="1">
    <citation type="submission" date="2017-04" db="EMBL/GenBank/DDBJ databases">
        <title>Genomic insights into metabolism of Thermodesulfobium acidiphilum.</title>
        <authorList>
            <person name="Toshchakov S.V."/>
            <person name="Frolov E.N."/>
            <person name="Kublanov I.V."/>
            <person name="Samarov N.I."/>
            <person name="Novikov A."/>
            <person name="Lebedinsky A.V."/>
            <person name="Bonch-Osmolovskaya E.A."/>
            <person name="Chernyh N.A."/>
        </authorList>
    </citation>
    <scope>NUCLEOTIDE SEQUENCE [LARGE SCALE GENOMIC DNA]</scope>
    <source>
        <strain evidence="2 3">3127-1</strain>
    </source>
</reference>
<protein>
    <submittedName>
        <fullName evidence="2">MinD superfamily P-loop ATPase</fullName>
    </submittedName>
</protein>
<dbReference type="Pfam" id="PF00037">
    <property type="entry name" value="Fer4"/>
    <property type="match status" value="1"/>
</dbReference>
<dbReference type="PANTHER" id="PTHR43063">
    <property type="entry name" value="4FE-4S CLUSTER CONTAINING PARA FAMILY ATPASE PROTEIN"/>
    <property type="match status" value="1"/>
</dbReference>
<dbReference type="EMBL" id="CP020921">
    <property type="protein sequence ID" value="AWB10956.1"/>
    <property type="molecule type" value="Genomic_DNA"/>
</dbReference>
<dbReference type="SUPFAM" id="SSF52540">
    <property type="entry name" value="P-loop containing nucleoside triphosphate hydrolases"/>
    <property type="match status" value="1"/>
</dbReference>
<proteinExistence type="predicted"/>
<evidence type="ECO:0000313" key="2">
    <source>
        <dbReference type="EMBL" id="AWB10956.1"/>
    </source>
</evidence>
<dbReference type="OrthoDB" id="9778602at2"/>
<name>A0A2R4W2M1_THEAF</name>